<dbReference type="Gene3D" id="3.10.450.50">
    <property type="match status" value="1"/>
</dbReference>
<gene>
    <name evidence="1" type="ORF">SELO1098_LOCUS13689</name>
</gene>
<protein>
    <submittedName>
        <fullName evidence="1">Uncharacterized protein</fullName>
    </submittedName>
</protein>
<proteinExistence type="predicted"/>
<dbReference type="EMBL" id="HBIC01027321">
    <property type="protein sequence ID" value="CAE0284848.1"/>
    <property type="molecule type" value="Transcribed_RNA"/>
</dbReference>
<sequence length="362" mass="40584">MSALAEAEEAERRIYGEKVRVAQLLRKDRVKRFLNFRALNSQDRAEWSELMEQDVTLTLPITPYRYFPRREIAQLNRVVRGLDEVLVDNASLALLAECIGQGSPQWRQAIKQSMACKIEFEYPDAHLLCAGDRVMCKYSMHITNCERVGGPPNSSCTQHGMLQCTFNPVSEKIQTAEFVFDVMNFMQQLQMCWLMGPEGALAPSTLESSAPVLQHSREPQAVVSAAFPYTVLNSNAVWRNLTGQIQFEAGSNESMTAQLSTPLLQALRVYDFQRDLVLRLCAACARGTPGSAVFLSHDWRENNTQTSLSPLVFYIKVLPLSSQGDDISHLLVSLVELPLTLQEGRAAADRARLLMTYPHLTG</sequence>
<name>A0A7S3M5Y5_9STRA</name>
<organism evidence="1">
    <name type="scientific">Spumella elongata</name>
    <dbReference type="NCBI Taxonomy" id="89044"/>
    <lineage>
        <taxon>Eukaryota</taxon>
        <taxon>Sar</taxon>
        <taxon>Stramenopiles</taxon>
        <taxon>Ochrophyta</taxon>
        <taxon>Chrysophyceae</taxon>
        <taxon>Chromulinales</taxon>
        <taxon>Chromulinaceae</taxon>
        <taxon>Spumella</taxon>
    </lineage>
</organism>
<dbReference type="AlphaFoldDB" id="A0A7S3M5Y5"/>
<accession>A0A7S3M5Y5</accession>
<evidence type="ECO:0000313" key="1">
    <source>
        <dbReference type="EMBL" id="CAE0284848.1"/>
    </source>
</evidence>
<reference evidence="1" key="1">
    <citation type="submission" date="2021-01" db="EMBL/GenBank/DDBJ databases">
        <authorList>
            <person name="Corre E."/>
            <person name="Pelletier E."/>
            <person name="Niang G."/>
            <person name="Scheremetjew M."/>
            <person name="Finn R."/>
            <person name="Kale V."/>
            <person name="Holt S."/>
            <person name="Cochrane G."/>
            <person name="Meng A."/>
            <person name="Brown T."/>
            <person name="Cohen L."/>
        </authorList>
    </citation>
    <scope>NUCLEOTIDE SEQUENCE</scope>
    <source>
        <strain evidence="1">CCAP 955/1</strain>
    </source>
</reference>